<protein>
    <submittedName>
        <fullName evidence="2">Pescadillo-related</fullName>
    </submittedName>
</protein>
<gene>
    <name evidence="2" type="ORF">Adt_20835</name>
</gene>
<accession>A0ABD1SXR2</accession>
<proteinExistence type="predicted"/>
<comment type="caution">
    <text evidence="2">The sequence shown here is derived from an EMBL/GenBank/DDBJ whole genome shotgun (WGS) entry which is preliminary data.</text>
</comment>
<evidence type="ECO:0000313" key="2">
    <source>
        <dbReference type="EMBL" id="KAL2505214.1"/>
    </source>
</evidence>
<reference evidence="3" key="1">
    <citation type="submission" date="2024-07" db="EMBL/GenBank/DDBJ databases">
        <title>Two chromosome-level genome assemblies of Korean endemic species Abeliophyllum distichum and Forsythia ovata (Oleaceae).</title>
        <authorList>
            <person name="Jang H."/>
        </authorList>
    </citation>
    <scope>NUCLEOTIDE SEQUENCE [LARGE SCALE GENOMIC DNA]</scope>
</reference>
<dbReference type="Proteomes" id="UP001604336">
    <property type="component" value="Unassembled WGS sequence"/>
</dbReference>
<evidence type="ECO:0000313" key="3">
    <source>
        <dbReference type="Proteomes" id="UP001604336"/>
    </source>
</evidence>
<dbReference type="PANTHER" id="PTHR12221:SF6">
    <property type="entry name" value="PESCADILLO HOMOLOG"/>
    <property type="match status" value="1"/>
</dbReference>
<dbReference type="Gene3D" id="3.40.50.10190">
    <property type="entry name" value="BRCT domain"/>
    <property type="match status" value="1"/>
</dbReference>
<dbReference type="PANTHER" id="PTHR12221">
    <property type="entry name" value="PESCADILLO - RELATED"/>
    <property type="match status" value="1"/>
</dbReference>
<evidence type="ECO:0000256" key="1">
    <source>
        <dbReference type="ARBA" id="ARBA00004123"/>
    </source>
</evidence>
<keyword evidence="3" id="KW-1185">Reference proteome</keyword>
<dbReference type="EMBL" id="JBFOLK010000006">
    <property type="protein sequence ID" value="KAL2505214.1"/>
    <property type="molecule type" value="Genomic_DNA"/>
</dbReference>
<dbReference type="InterPro" id="IPR010613">
    <property type="entry name" value="PES"/>
</dbReference>
<comment type="subcellular location">
    <subcellularLocation>
        <location evidence="1">Nucleus</location>
    </subcellularLocation>
</comment>
<dbReference type="AlphaFoldDB" id="A0ABD1SXR2"/>
<dbReference type="Pfam" id="PF06732">
    <property type="entry name" value="Pescadillo_N"/>
    <property type="match status" value="2"/>
</dbReference>
<organism evidence="2 3">
    <name type="scientific">Abeliophyllum distichum</name>
    <dbReference type="NCBI Taxonomy" id="126358"/>
    <lineage>
        <taxon>Eukaryota</taxon>
        <taxon>Viridiplantae</taxon>
        <taxon>Streptophyta</taxon>
        <taxon>Embryophyta</taxon>
        <taxon>Tracheophyta</taxon>
        <taxon>Spermatophyta</taxon>
        <taxon>Magnoliopsida</taxon>
        <taxon>eudicotyledons</taxon>
        <taxon>Gunneridae</taxon>
        <taxon>Pentapetalae</taxon>
        <taxon>asterids</taxon>
        <taxon>lamiids</taxon>
        <taxon>Lamiales</taxon>
        <taxon>Oleaceae</taxon>
        <taxon>Forsythieae</taxon>
        <taxon>Abeliophyllum</taxon>
    </lineage>
</organism>
<sequence>MPKHYRPPVSYFRIPRRSLMACLVGKKREGNASKHITRSQAVKYLQVSLTVFRQLCVYKGVFPREPKKKVKGNHHTYYHIKDILFLKHDTLIEILRARRACKKKTKKAEAKKNLDLVERLNRQKPPLDLNRIVIERGVLAPVLIMTFSMCFFDRANIFKLNEFIRVEDCVMSGKPIFLAHINYRKPSFLLKAEVQRQTISWLTPHALQQVLSPEIDYKIMLTFLDVHELINVEYPPILDPRLEALAAMSFYAVGVMQIFTPCQDTLMPMLGESWWSRCFFSQLLLHVHVPMESLLFVIPAFGGVVSWEGEGAPFPESDQNITHQIVDRPTQRRKFLPETMFSHRPPHLSPFIDNEAEGHVPEYAENIKRLQAAARNKVLPMPGVGEEDFGDPQKLLGIIDRAEKIEAAEKKTEDPFGCVTSGSILRIITSHLRHHITSIYEKVHFRRKLRGYDCDKQHWQAVRSVLSKLNCRFGMRGFFNTQLGSDFYSLGYPTSSARIASVI</sequence>
<name>A0ABD1SXR2_9LAMI</name>
<dbReference type="InterPro" id="IPR036420">
    <property type="entry name" value="BRCT_dom_sf"/>
</dbReference>
<dbReference type="GO" id="GO:0005634">
    <property type="term" value="C:nucleus"/>
    <property type="evidence" value="ECO:0007669"/>
    <property type="project" value="UniProtKB-SubCell"/>
</dbReference>